<evidence type="ECO:0000313" key="2">
    <source>
        <dbReference type="Proteomes" id="UP000179129"/>
    </source>
</evidence>
<name>A0A1F5Z227_9BACT</name>
<evidence type="ECO:0008006" key="3">
    <source>
        <dbReference type="Google" id="ProtNLM"/>
    </source>
</evidence>
<proteinExistence type="predicted"/>
<organism evidence="1 2">
    <name type="scientific">Candidatus Glassbacteria bacterium RIFCSPLOWO2_12_FULL_58_11</name>
    <dbReference type="NCBI Taxonomy" id="1817867"/>
    <lineage>
        <taxon>Bacteria</taxon>
        <taxon>Candidatus Glassiibacteriota</taxon>
    </lineage>
</organism>
<dbReference type="Pfam" id="PF12663">
    <property type="entry name" value="DUF3788"/>
    <property type="match status" value="1"/>
</dbReference>
<dbReference type="InterPro" id="IPR024265">
    <property type="entry name" value="DUF3788"/>
</dbReference>
<dbReference type="EMBL" id="MFIX01000026">
    <property type="protein sequence ID" value="OGG06384.1"/>
    <property type="molecule type" value="Genomic_DNA"/>
</dbReference>
<evidence type="ECO:0000313" key="1">
    <source>
        <dbReference type="EMBL" id="OGG06384.1"/>
    </source>
</evidence>
<protein>
    <recommendedName>
        <fullName evidence="3">DUF3788 domain-containing protein</fullName>
    </recommendedName>
</protein>
<comment type="caution">
    <text evidence="1">The sequence shown here is derived from an EMBL/GenBank/DDBJ whole genome shotgun (WGS) entry which is preliminary data.</text>
</comment>
<sequence length="134" mass="15883">MEPIFTDKAAEPSDEQLKQQFKTTYPYFKKLLELSSHHKQEWKYYGKKYGWSFKVSNKKRAVFYITPQQGQFQVGLAINEEDKEAILNSSICEQVKKELSSSKKYIEGYPIRQDIKKEEDIELIIQILKLIDRL</sequence>
<accession>A0A1F5Z227</accession>
<gene>
    <name evidence="1" type="ORF">A3F83_12470</name>
</gene>
<dbReference type="AlphaFoldDB" id="A0A1F5Z227"/>
<dbReference type="Proteomes" id="UP000179129">
    <property type="component" value="Unassembled WGS sequence"/>
</dbReference>
<reference evidence="1 2" key="1">
    <citation type="journal article" date="2016" name="Nat. Commun.">
        <title>Thousands of microbial genomes shed light on interconnected biogeochemical processes in an aquifer system.</title>
        <authorList>
            <person name="Anantharaman K."/>
            <person name="Brown C.T."/>
            <person name="Hug L.A."/>
            <person name="Sharon I."/>
            <person name="Castelle C.J."/>
            <person name="Probst A.J."/>
            <person name="Thomas B.C."/>
            <person name="Singh A."/>
            <person name="Wilkins M.J."/>
            <person name="Karaoz U."/>
            <person name="Brodie E.L."/>
            <person name="Williams K.H."/>
            <person name="Hubbard S.S."/>
            <person name="Banfield J.F."/>
        </authorList>
    </citation>
    <scope>NUCLEOTIDE SEQUENCE [LARGE SCALE GENOMIC DNA]</scope>
</reference>